<organism evidence="10 11">
    <name type="scientific">Dongia soli</name>
    <dbReference type="NCBI Taxonomy" id="600628"/>
    <lineage>
        <taxon>Bacteria</taxon>
        <taxon>Pseudomonadati</taxon>
        <taxon>Pseudomonadota</taxon>
        <taxon>Alphaproteobacteria</taxon>
        <taxon>Rhodospirillales</taxon>
        <taxon>Dongiaceae</taxon>
        <taxon>Dongia</taxon>
    </lineage>
</organism>
<evidence type="ECO:0000313" key="10">
    <source>
        <dbReference type="EMBL" id="MDY0881951.1"/>
    </source>
</evidence>
<sequence>MILQRTGMSWLTNLKIGTKVLLVTCILIATAGVIGLVSLETLFRSQALVEEMEATANRSIYGERVNALIYAVVMESRGIYMSKDIEAAKKFAPNLLEDLAELGKTMAAWRVLVADDNMPVFEKAQADADQFIKFRTELARLGVEEDPAKARLFGDNDANRANRKAFGSEIEELAKINQDQISSIRADLEAFYSLRIVLMSSVIGAGIVLGLMMALAVSRRFIAGPIRNLTSIMTKLANGDFSQLITDDKRRDEIGEMARAVLVFKENGIANEGLQAERAQSQAEGEARQVRVEALIRDFDNKVSAVLEQLAGAATEMQATAQSMTAIAEKTAQQANAVSAATEEASANVQTVAAAGDELSTSIHEISRQVAQSNQITGNAVTTASHTDTQVQGLVKAVERIGDVVRLINDIAGQTNLLALNATIEAARAGEAGKGFAVVASEVKNLATQTARATEEITSQIQEIQTATRDSVSSIRQITATIHQISEIATTVAAAVEEQGAATQEIARNVQQAADGTQQVANNVGGVTEAAGETGAAAADVLHAAGALSRQAHALRHDVNDFLQQIRMA</sequence>
<gene>
    <name evidence="10" type="ORF">SMD27_03785</name>
</gene>
<dbReference type="EMBL" id="JAXCLW010000001">
    <property type="protein sequence ID" value="MDY0881951.1"/>
    <property type="molecule type" value="Genomic_DNA"/>
</dbReference>
<name>A0ABU5E6Z1_9PROT</name>
<dbReference type="Proteomes" id="UP001279642">
    <property type="component" value="Unassembled WGS sequence"/>
</dbReference>
<dbReference type="PROSITE" id="PS50192">
    <property type="entry name" value="T_SNARE"/>
    <property type="match status" value="1"/>
</dbReference>
<dbReference type="InterPro" id="IPR003660">
    <property type="entry name" value="HAMP_dom"/>
</dbReference>
<dbReference type="PANTHER" id="PTHR32089">
    <property type="entry name" value="METHYL-ACCEPTING CHEMOTAXIS PROTEIN MCPB"/>
    <property type="match status" value="1"/>
</dbReference>
<comment type="subcellular location">
    <subcellularLocation>
        <location evidence="1">Cell inner membrane</location>
        <topology evidence="1">Multi-pass membrane protein</topology>
    </subcellularLocation>
</comment>
<dbReference type="Pfam" id="PF00672">
    <property type="entry name" value="HAMP"/>
    <property type="match status" value="1"/>
</dbReference>
<keyword evidence="3 5" id="KW-0807">Transducer</keyword>
<evidence type="ECO:0000256" key="4">
    <source>
        <dbReference type="ARBA" id="ARBA00029447"/>
    </source>
</evidence>
<dbReference type="CDD" id="cd06225">
    <property type="entry name" value="HAMP"/>
    <property type="match status" value="1"/>
</dbReference>
<dbReference type="InterPro" id="IPR000727">
    <property type="entry name" value="T_SNARE_dom"/>
</dbReference>
<evidence type="ECO:0000256" key="1">
    <source>
        <dbReference type="ARBA" id="ARBA00004429"/>
    </source>
</evidence>
<dbReference type="InterPro" id="IPR004089">
    <property type="entry name" value="MCPsignal_dom"/>
</dbReference>
<evidence type="ECO:0000259" key="7">
    <source>
        <dbReference type="PROSITE" id="PS50111"/>
    </source>
</evidence>
<dbReference type="PROSITE" id="PS50111">
    <property type="entry name" value="CHEMOTAXIS_TRANSDUC_2"/>
    <property type="match status" value="1"/>
</dbReference>
<dbReference type="PANTHER" id="PTHR32089:SF112">
    <property type="entry name" value="LYSOZYME-LIKE PROTEIN-RELATED"/>
    <property type="match status" value="1"/>
</dbReference>
<keyword evidence="6" id="KW-1133">Transmembrane helix</keyword>
<evidence type="ECO:0000256" key="6">
    <source>
        <dbReference type="SAM" id="Phobius"/>
    </source>
</evidence>
<dbReference type="PRINTS" id="PR00260">
    <property type="entry name" value="CHEMTRNSDUCR"/>
</dbReference>
<feature type="transmembrane region" description="Helical" evidence="6">
    <location>
        <begin position="196"/>
        <end position="217"/>
    </location>
</feature>
<dbReference type="Gene3D" id="6.10.340.10">
    <property type="match status" value="1"/>
</dbReference>
<keyword evidence="2" id="KW-0997">Cell inner membrane</keyword>
<dbReference type="SMART" id="SM00283">
    <property type="entry name" value="MA"/>
    <property type="match status" value="1"/>
</dbReference>
<proteinExistence type="inferred from homology"/>
<feature type="domain" description="T-SNARE coiled-coil homology" evidence="8">
    <location>
        <begin position="465"/>
        <end position="527"/>
    </location>
</feature>
<evidence type="ECO:0000256" key="3">
    <source>
        <dbReference type="ARBA" id="ARBA00023224"/>
    </source>
</evidence>
<dbReference type="InterPro" id="IPR004090">
    <property type="entry name" value="Chemotax_Me-accpt_rcpt"/>
</dbReference>
<dbReference type="PROSITE" id="PS50885">
    <property type="entry name" value="HAMP"/>
    <property type="match status" value="1"/>
</dbReference>
<evidence type="ECO:0000256" key="2">
    <source>
        <dbReference type="ARBA" id="ARBA00022519"/>
    </source>
</evidence>
<dbReference type="RefSeq" id="WP_320506992.1">
    <property type="nucleotide sequence ID" value="NZ_JAXCLW010000001.1"/>
</dbReference>
<reference evidence="10 11" key="1">
    <citation type="journal article" date="2016" name="Antonie Van Leeuwenhoek">
        <title>Dongia soli sp. nov., isolated from soil from Dokdo, Korea.</title>
        <authorList>
            <person name="Kim D.U."/>
            <person name="Lee H."/>
            <person name="Kim H."/>
            <person name="Kim S.G."/>
            <person name="Ka J.O."/>
        </authorList>
    </citation>
    <scope>NUCLEOTIDE SEQUENCE [LARGE SCALE GENOMIC DNA]</scope>
    <source>
        <strain evidence="10 11">D78</strain>
    </source>
</reference>
<keyword evidence="6" id="KW-0472">Membrane</keyword>
<evidence type="ECO:0000256" key="5">
    <source>
        <dbReference type="PROSITE-ProRule" id="PRU00284"/>
    </source>
</evidence>
<keyword evidence="2" id="KW-1003">Cell membrane</keyword>
<dbReference type="SMART" id="SM00304">
    <property type="entry name" value="HAMP"/>
    <property type="match status" value="2"/>
</dbReference>
<feature type="transmembrane region" description="Helical" evidence="6">
    <location>
        <begin position="20"/>
        <end position="39"/>
    </location>
</feature>
<evidence type="ECO:0000313" key="11">
    <source>
        <dbReference type="Proteomes" id="UP001279642"/>
    </source>
</evidence>
<protein>
    <submittedName>
        <fullName evidence="10">Methyl-accepting chemotaxis protein</fullName>
    </submittedName>
</protein>
<evidence type="ECO:0000259" key="8">
    <source>
        <dbReference type="PROSITE" id="PS50192"/>
    </source>
</evidence>
<dbReference type="Gene3D" id="1.10.287.950">
    <property type="entry name" value="Methyl-accepting chemotaxis protein"/>
    <property type="match status" value="1"/>
</dbReference>
<feature type="domain" description="Methyl-accepting transducer" evidence="7">
    <location>
        <begin position="306"/>
        <end position="535"/>
    </location>
</feature>
<accession>A0ABU5E6Z1</accession>
<keyword evidence="6" id="KW-0812">Transmembrane</keyword>
<dbReference type="SUPFAM" id="SSF58104">
    <property type="entry name" value="Methyl-accepting chemotaxis protein (MCP) signaling domain"/>
    <property type="match status" value="1"/>
</dbReference>
<evidence type="ECO:0000259" key="9">
    <source>
        <dbReference type="PROSITE" id="PS50885"/>
    </source>
</evidence>
<feature type="domain" description="HAMP" evidence="9">
    <location>
        <begin position="220"/>
        <end position="273"/>
    </location>
</feature>
<comment type="similarity">
    <text evidence="4">Belongs to the methyl-accepting chemotaxis (MCP) protein family.</text>
</comment>
<comment type="caution">
    <text evidence="10">The sequence shown here is derived from an EMBL/GenBank/DDBJ whole genome shotgun (WGS) entry which is preliminary data.</text>
</comment>
<keyword evidence="11" id="KW-1185">Reference proteome</keyword>
<dbReference type="Pfam" id="PF00015">
    <property type="entry name" value="MCPsignal"/>
    <property type="match status" value="1"/>
</dbReference>